<name>A0ABV8HGI3_9ACTN</name>
<organism evidence="3 4">
    <name type="scientific">Streptomyces polygonati</name>
    <dbReference type="NCBI Taxonomy" id="1617087"/>
    <lineage>
        <taxon>Bacteria</taxon>
        <taxon>Bacillati</taxon>
        <taxon>Actinomycetota</taxon>
        <taxon>Actinomycetes</taxon>
        <taxon>Kitasatosporales</taxon>
        <taxon>Streptomycetaceae</taxon>
        <taxon>Streptomyces</taxon>
    </lineage>
</organism>
<dbReference type="InterPro" id="IPR050631">
    <property type="entry name" value="PheA/TfdB_FAD_monoxygenase"/>
</dbReference>
<dbReference type="EMBL" id="JBHSBB010000001">
    <property type="protein sequence ID" value="MFC4029935.1"/>
    <property type="molecule type" value="Genomic_DNA"/>
</dbReference>
<evidence type="ECO:0000313" key="4">
    <source>
        <dbReference type="Proteomes" id="UP001595765"/>
    </source>
</evidence>
<dbReference type="PANTHER" id="PTHR43476:SF5">
    <property type="entry name" value="FAD-DEPENDENT MONOOXYGENASE"/>
    <property type="match status" value="1"/>
</dbReference>
<protein>
    <submittedName>
        <fullName evidence="3">FAD-dependent oxidoreductase</fullName>
    </submittedName>
</protein>
<feature type="domain" description="FAD-binding" evidence="2">
    <location>
        <begin position="10"/>
        <end position="350"/>
    </location>
</feature>
<gene>
    <name evidence="3" type="ORF">ACFO3J_00455</name>
</gene>
<dbReference type="Gene3D" id="3.50.50.60">
    <property type="entry name" value="FAD/NAD(P)-binding domain"/>
    <property type="match status" value="1"/>
</dbReference>
<evidence type="ECO:0000259" key="2">
    <source>
        <dbReference type="Pfam" id="PF01494"/>
    </source>
</evidence>
<dbReference type="SUPFAM" id="SSF51905">
    <property type="entry name" value="FAD/NAD(P)-binding domain"/>
    <property type="match status" value="1"/>
</dbReference>
<dbReference type="RefSeq" id="WP_386424611.1">
    <property type="nucleotide sequence ID" value="NZ_JBHSBB010000001.1"/>
</dbReference>
<evidence type="ECO:0000313" key="3">
    <source>
        <dbReference type="EMBL" id="MFC4029935.1"/>
    </source>
</evidence>
<dbReference type="InterPro" id="IPR002938">
    <property type="entry name" value="FAD-bd"/>
</dbReference>
<evidence type="ECO:0000256" key="1">
    <source>
        <dbReference type="ARBA" id="ARBA00023002"/>
    </source>
</evidence>
<dbReference type="Gene3D" id="3.30.70.2450">
    <property type="match status" value="1"/>
</dbReference>
<proteinExistence type="predicted"/>
<dbReference type="PRINTS" id="PR00420">
    <property type="entry name" value="RNGMNOXGNASE"/>
</dbReference>
<accession>A0ABV8HGI3</accession>
<keyword evidence="4" id="KW-1185">Reference proteome</keyword>
<dbReference type="Proteomes" id="UP001595765">
    <property type="component" value="Unassembled WGS sequence"/>
</dbReference>
<comment type="caution">
    <text evidence="3">The sequence shown here is derived from an EMBL/GenBank/DDBJ whole genome shotgun (WGS) entry which is preliminary data.</text>
</comment>
<dbReference type="PANTHER" id="PTHR43476">
    <property type="entry name" value="3-(3-HYDROXY-PHENYL)PROPIONATE/3-HYDROXYCINNAMIC ACID HYDROXYLASE"/>
    <property type="match status" value="1"/>
</dbReference>
<dbReference type="InterPro" id="IPR036188">
    <property type="entry name" value="FAD/NAD-bd_sf"/>
</dbReference>
<dbReference type="Pfam" id="PF01494">
    <property type="entry name" value="FAD_binding_3"/>
    <property type="match status" value="1"/>
</dbReference>
<reference evidence="4" key="1">
    <citation type="journal article" date="2019" name="Int. J. Syst. Evol. Microbiol.">
        <title>The Global Catalogue of Microorganisms (GCM) 10K type strain sequencing project: providing services to taxonomists for standard genome sequencing and annotation.</title>
        <authorList>
            <consortium name="The Broad Institute Genomics Platform"/>
            <consortium name="The Broad Institute Genome Sequencing Center for Infectious Disease"/>
            <person name="Wu L."/>
            <person name="Ma J."/>
        </authorList>
    </citation>
    <scope>NUCLEOTIDE SEQUENCE [LARGE SCALE GENOMIC DNA]</scope>
    <source>
        <strain evidence="4">CGMCC 4.7237</strain>
    </source>
</reference>
<keyword evidence="1" id="KW-0560">Oxidoreductase</keyword>
<sequence>MTFVANHRELPVLVLGGGPVGVTAAWALARAGVDVHVIEREPEPRTDWRASTFHPPTLELLDELGLSAQMHAEGLTVPRYQYRDRRSGLVAEFDFTLLKEETKFPHRLQLNQQHLVRMLVERLADAPNVTMHYGITADAIRTGDEGVVVEGRGPSGEVSLRGSFLIAADGASSTARGLLGARFEGFTYPERFLIASTSADFRALIPDIADVNYVADPDEWLFLLRTAESWRAVYPVPAEQTYEQATDAAEMQARLQGISPLPAGYPIIDYQIYNVHQRVADSFVFGPCALIGDAAHINSPLGGVGLNSGIHDGVDLARRLVRVLHDGADEAAELAAFNFVRRQVAVEYVQADTKRNTERISERDEAKRKANQEEMRAIAADPDRARAWCRRASLLESVARFGIGLPAEEVDRRIGAAADPAI</sequence>